<dbReference type="AlphaFoldDB" id="A0A4P9VYR3"/>
<dbReference type="EMBL" id="ML000710">
    <property type="protein sequence ID" value="RKO83903.1"/>
    <property type="molecule type" value="Genomic_DNA"/>
</dbReference>
<evidence type="ECO:0000256" key="1">
    <source>
        <dbReference type="SAM" id="MobiDB-lite"/>
    </source>
</evidence>
<dbReference type="Proteomes" id="UP000269721">
    <property type="component" value="Unassembled WGS sequence"/>
</dbReference>
<evidence type="ECO:0000313" key="3">
    <source>
        <dbReference type="Proteomes" id="UP000269721"/>
    </source>
</evidence>
<protein>
    <submittedName>
        <fullName evidence="2">Uncharacterized protein</fullName>
    </submittedName>
</protein>
<reference evidence="3" key="1">
    <citation type="journal article" date="2018" name="Nat. Microbiol.">
        <title>Leveraging single-cell genomics to expand the fungal tree of life.</title>
        <authorList>
            <person name="Ahrendt S.R."/>
            <person name="Quandt C.A."/>
            <person name="Ciobanu D."/>
            <person name="Clum A."/>
            <person name="Salamov A."/>
            <person name="Andreopoulos B."/>
            <person name="Cheng J.F."/>
            <person name="Woyke T."/>
            <person name="Pelin A."/>
            <person name="Henrissat B."/>
            <person name="Reynolds N.K."/>
            <person name="Benny G.L."/>
            <person name="Smith M.E."/>
            <person name="James T.Y."/>
            <person name="Grigoriev I.V."/>
        </authorList>
    </citation>
    <scope>NUCLEOTIDE SEQUENCE [LARGE SCALE GENOMIC DNA]</scope>
</reference>
<feature type="region of interest" description="Disordered" evidence="1">
    <location>
        <begin position="99"/>
        <end position="204"/>
    </location>
</feature>
<organism evidence="2 3">
    <name type="scientific">Blyttiomyces helicus</name>
    <dbReference type="NCBI Taxonomy" id="388810"/>
    <lineage>
        <taxon>Eukaryota</taxon>
        <taxon>Fungi</taxon>
        <taxon>Fungi incertae sedis</taxon>
        <taxon>Chytridiomycota</taxon>
        <taxon>Chytridiomycota incertae sedis</taxon>
        <taxon>Chytridiomycetes</taxon>
        <taxon>Chytridiomycetes incertae sedis</taxon>
        <taxon>Blyttiomyces</taxon>
    </lineage>
</organism>
<feature type="region of interest" description="Disordered" evidence="1">
    <location>
        <begin position="229"/>
        <end position="311"/>
    </location>
</feature>
<evidence type="ECO:0000313" key="2">
    <source>
        <dbReference type="EMBL" id="RKO83903.1"/>
    </source>
</evidence>
<keyword evidence="3" id="KW-1185">Reference proteome</keyword>
<gene>
    <name evidence="2" type="ORF">BDK51DRAFT_48116</name>
</gene>
<accession>A0A4P9VYR3</accession>
<feature type="compositionally biased region" description="Pro residues" evidence="1">
    <location>
        <begin position="122"/>
        <end position="139"/>
    </location>
</feature>
<proteinExistence type="predicted"/>
<feature type="region of interest" description="Disordered" evidence="1">
    <location>
        <begin position="327"/>
        <end position="346"/>
    </location>
</feature>
<feature type="compositionally biased region" description="Basic and acidic residues" evidence="1">
    <location>
        <begin position="168"/>
        <end position="180"/>
    </location>
</feature>
<name>A0A4P9VYR3_9FUNG</name>
<feature type="compositionally biased region" description="Polar residues" evidence="1">
    <location>
        <begin position="187"/>
        <end position="197"/>
    </location>
</feature>
<sequence>MPVLQFAVLYCSQAWGASSRGDQAVLFDDKNQKIDTASCKLQVEVGAEIDFDSYYCVVEELVGDTPGGAASASAFASAAVTGQGPAADSASAKPLSHASLLNKAPRKTAPIGLSRARGTFRPPKPITPATPLPPPGSPPPRDHPPSRPASFRPPKPITYPAPPVKVAQFEKDTASPEKLAHRPPPSSATSHPRSTLVPSVLGSPHALPGAQLQIAAQTLHRSPADLLQMFSNAPRPPANVEPSVSLISRSPVRSDPSPPKRSRFNRFMEDGVQVDDPLSDLSDFRDGPDSVSAATHHRLEPLPSKRQKTDDVDFPLPRAIERAPMTVARPGPSIPSRTRRLPSPPERLTNISFLNLQTGASPYRDRFTSALMEHIQVQLSTLASTFRTSAMRRENSADVFGNAEAYFRARGVPLYVDCSIKCGCVRAVGVFSQWTRFQAHDERAMKFSTTLKARKQNLILTIAKKEHHSVYSKGKAWGGAFDTTSGSYQHRAHSRTP</sequence>
<feature type="compositionally biased region" description="Pro residues" evidence="1">
    <location>
        <begin position="151"/>
        <end position="163"/>
    </location>
</feature>